<evidence type="ECO:0000313" key="2">
    <source>
        <dbReference type="EMBL" id="MCS0599912.1"/>
    </source>
</evidence>
<feature type="transmembrane region" description="Helical" evidence="1">
    <location>
        <begin position="283"/>
        <end position="314"/>
    </location>
</feature>
<feature type="transmembrane region" description="Helical" evidence="1">
    <location>
        <begin position="82"/>
        <end position="103"/>
    </location>
</feature>
<proteinExistence type="predicted"/>
<feature type="transmembrane region" description="Helical" evidence="1">
    <location>
        <begin position="147"/>
        <end position="168"/>
    </location>
</feature>
<keyword evidence="1" id="KW-1133">Transmembrane helix</keyword>
<keyword evidence="1" id="KW-0812">Transmembrane</keyword>
<sequence length="339" mass="35852">MPVQPDRTPPSPGTGPGRGVAATTFAVLRRHRAGLASATVRVVGRAGLSGLLMTSAIFALAWPVFTHMRNQRIHYQQLEDPYLHDHTTLGLVALCTLPLYLLLLGTGTAALQRVCSQAVAAETQNPPREGRSPVTHPARLRPILAVYALRGLIVWPLPLLALATAHALTGDQLDTPQPLERGSWPYTLVAASPVAAVLAALVLRLAFALAPAAAATGLGPRAALRRSWSLTWTRAGAARILATTLPLAALTAGALRLATQLALPLRPLTRALLEQATGNFFAAYYAGILTPVIVAILVTAAVTLPLSCTAFAALHDRLCPPRTPRNCRQWTQNSLPAGS</sequence>
<name>A0ABT2AUI8_9ACTN</name>
<dbReference type="Proteomes" id="UP001205612">
    <property type="component" value="Unassembled WGS sequence"/>
</dbReference>
<dbReference type="RefSeq" id="WP_258776147.1">
    <property type="nucleotide sequence ID" value="NZ_JANUGP010000001.1"/>
</dbReference>
<accession>A0ABT2AUI8</accession>
<gene>
    <name evidence="2" type="ORF">NX794_01450</name>
</gene>
<keyword evidence="3" id="KW-1185">Reference proteome</keyword>
<feature type="transmembrane region" description="Helical" evidence="1">
    <location>
        <begin position="188"/>
        <end position="219"/>
    </location>
</feature>
<reference evidence="2 3" key="1">
    <citation type="submission" date="2022-08" db="EMBL/GenBank/DDBJ databases">
        <authorList>
            <person name="Somphong A."/>
            <person name="Phongsopitanun W."/>
        </authorList>
    </citation>
    <scope>NUCLEOTIDE SEQUENCE [LARGE SCALE GENOMIC DNA]</scope>
    <source>
        <strain evidence="2 3">LP11</strain>
    </source>
</reference>
<dbReference type="EMBL" id="JANUGP010000001">
    <property type="protein sequence ID" value="MCS0599912.1"/>
    <property type="molecule type" value="Genomic_DNA"/>
</dbReference>
<protein>
    <recommendedName>
        <fullName evidence="4">Integral membrane protein</fullName>
    </recommendedName>
</protein>
<evidence type="ECO:0000256" key="1">
    <source>
        <dbReference type="SAM" id="Phobius"/>
    </source>
</evidence>
<evidence type="ECO:0008006" key="4">
    <source>
        <dbReference type="Google" id="ProtNLM"/>
    </source>
</evidence>
<evidence type="ECO:0000313" key="3">
    <source>
        <dbReference type="Proteomes" id="UP001205612"/>
    </source>
</evidence>
<organism evidence="2 3">
    <name type="scientific">Streptomyces pyxinicus</name>
    <dbReference type="NCBI Taxonomy" id="2970331"/>
    <lineage>
        <taxon>Bacteria</taxon>
        <taxon>Bacillati</taxon>
        <taxon>Actinomycetota</taxon>
        <taxon>Actinomycetes</taxon>
        <taxon>Kitasatosporales</taxon>
        <taxon>Streptomycetaceae</taxon>
        <taxon>Streptomyces</taxon>
    </lineage>
</organism>
<comment type="caution">
    <text evidence="2">The sequence shown here is derived from an EMBL/GenBank/DDBJ whole genome shotgun (WGS) entry which is preliminary data.</text>
</comment>
<feature type="transmembrane region" description="Helical" evidence="1">
    <location>
        <begin position="42"/>
        <end position="62"/>
    </location>
</feature>
<keyword evidence="1" id="KW-0472">Membrane</keyword>